<feature type="domain" description="ABC3 transporter permease C-terminal" evidence="8">
    <location>
        <begin position="288"/>
        <end position="401"/>
    </location>
</feature>
<evidence type="ECO:0000256" key="2">
    <source>
        <dbReference type="ARBA" id="ARBA00022475"/>
    </source>
</evidence>
<dbReference type="Pfam" id="PF02687">
    <property type="entry name" value="FtsX"/>
    <property type="match status" value="1"/>
</dbReference>
<evidence type="ECO:0000256" key="6">
    <source>
        <dbReference type="ARBA" id="ARBA00038076"/>
    </source>
</evidence>
<keyword evidence="4 7" id="KW-1133">Transmembrane helix</keyword>
<evidence type="ECO:0000259" key="9">
    <source>
        <dbReference type="Pfam" id="PF12704"/>
    </source>
</evidence>
<dbReference type="GO" id="GO:0005886">
    <property type="term" value="C:plasma membrane"/>
    <property type="evidence" value="ECO:0007669"/>
    <property type="project" value="UniProtKB-SubCell"/>
</dbReference>
<protein>
    <submittedName>
        <fullName evidence="10">FtsX-like permease family protein</fullName>
    </submittedName>
</protein>
<comment type="caution">
    <text evidence="10">The sequence shown here is derived from an EMBL/GenBank/DDBJ whole genome shotgun (WGS) entry which is preliminary data.</text>
</comment>
<comment type="subcellular location">
    <subcellularLocation>
        <location evidence="1">Cell membrane</location>
        <topology evidence="1">Multi-pass membrane protein</topology>
    </subcellularLocation>
</comment>
<proteinExistence type="inferred from homology"/>
<evidence type="ECO:0000256" key="4">
    <source>
        <dbReference type="ARBA" id="ARBA00022989"/>
    </source>
</evidence>
<accession>A0A7C5QVP3</accession>
<gene>
    <name evidence="10" type="ORF">ENJ42_02995</name>
</gene>
<evidence type="ECO:0000256" key="5">
    <source>
        <dbReference type="ARBA" id="ARBA00023136"/>
    </source>
</evidence>
<reference evidence="10" key="1">
    <citation type="journal article" date="2020" name="mSystems">
        <title>Genome- and Community-Level Interaction Insights into Carbon Utilization and Element Cycling Functions of Hydrothermarchaeota in Hydrothermal Sediment.</title>
        <authorList>
            <person name="Zhou Z."/>
            <person name="Liu Y."/>
            <person name="Xu W."/>
            <person name="Pan J."/>
            <person name="Luo Z.H."/>
            <person name="Li M."/>
        </authorList>
    </citation>
    <scope>NUCLEOTIDE SEQUENCE [LARGE SCALE GENOMIC DNA]</scope>
    <source>
        <strain evidence="10">HyVt-485</strain>
    </source>
</reference>
<evidence type="ECO:0000259" key="8">
    <source>
        <dbReference type="Pfam" id="PF02687"/>
    </source>
</evidence>
<organism evidence="10">
    <name type="scientific">Hellea balneolensis</name>
    <dbReference type="NCBI Taxonomy" id="287478"/>
    <lineage>
        <taxon>Bacteria</taxon>
        <taxon>Pseudomonadati</taxon>
        <taxon>Pseudomonadota</taxon>
        <taxon>Alphaproteobacteria</taxon>
        <taxon>Maricaulales</taxon>
        <taxon>Robiginitomaculaceae</taxon>
        <taxon>Hellea</taxon>
    </lineage>
</organism>
<comment type="similarity">
    <text evidence="6">Belongs to the ABC-4 integral membrane protein family.</text>
</comment>
<keyword evidence="5 7" id="KW-0472">Membrane</keyword>
<feature type="transmembrane region" description="Helical" evidence="7">
    <location>
        <begin position="329"/>
        <end position="353"/>
    </location>
</feature>
<dbReference type="Pfam" id="PF12704">
    <property type="entry name" value="MacB_PCD"/>
    <property type="match status" value="1"/>
</dbReference>
<feature type="transmembrane region" description="Helical" evidence="7">
    <location>
        <begin position="373"/>
        <end position="391"/>
    </location>
</feature>
<feature type="transmembrane region" description="Helical" evidence="7">
    <location>
        <begin position="21"/>
        <end position="45"/>
    </location>
</feature>
<dbReference type="InterPro" id="IPR003838">
    <property type="entry name" value="ABC3_permease_C"/>
</dbReference>
<dbReference type="InterPro" id="IPR050250">
    <property type="entry name" value="Macrolide_Exporter_MacB"/>
</dbReference>
<keyword evidence="3 7" id="KW-0812">Transmembrane</keyword>
<feature type="transmembrane region" description="Helical" evidence="7">
    <location>
        <begin position="284"/>
        <end position="309"/>
    </location>
</feature>
<feature type="domain" description="MacB-like periplasmic core" evidence="9">
    <location>
        <begin position="21"/>
        <end position="246"/>
    </location>
</feature>
<sequence length="408" mass="44234">MSPFATLGLAFTSIIERPLRSALTSLGIIIGVASVYAMLALGAGAKQKVEDSLNSIATRSLQVWPDWNRKRTSQSRPQMPFTQADVIEMRSIDGVYAATGNLQRSRMTIATSVNDLSGNFLGVDPDYLKSGGGEMIFGANISYADMEQGAPVAVISDGIQKRLFNGQNPIGQEIKVKNVAFIIKGVTGKPQSNISFGNDDLFVWVPLPVARDRIIGGNRFVRNHVSSIKVVGQKGADLDRIEQEMNIILRRSRDIKSNAPPDYRIFSSRGWRQKAAESTKSVSYLLAIMGIISLLVGGVGVMNIMLVSVTERTREIGLRMAIGARGSHVMAQFLTEALLLCVLSGIIGLGIGYGMFRFATKKMDMDLALSPEVPLIAFGSAVLIGLVFGFFPARRAASLNPIEALRHE</sequence>
<name>A0A7C5QVP3_9PROT</name>
<dbReference type="GO" id="GO:0022857">
    <property type="term" value="F:transmembrane transporter activity"/>
    <property type="evidence" value="ECO:0007669"/>
    <property type="project" value="TreeGrafter"/>
</dbReference>
<evidence type="ECO:0000256" key="1">
    <source>
        <dbReference type="ARBA" id="ARBA00004651"/>
    </source>
</evidence>
<evidence type="ECO:0000256" key="7">
    <source>
        <dbReference type="SAM" id="Phobius"/>
    </source>
</evidence>
<dbReference type="PANTHER" id="PTHR30572:SF4">
    <property type="entry name" value="ABC TRANSPORTER PERMEASE YTRF"/>
    <property type="match status" value="1"/>
</dbReference>
<dbReference type="AlphaFoldDB" id="A0A7C5QVP3"/>
<evidence type="ECO:0000313" key="10">
    <source>
        <dbReference type="EMBL" id="HHL42562.1"/>
    </source>
</evidence>
<dbReference type="InterPro" id="IPR025857">
    <property type="entry name" value="MacB_PCD"/>
</dbReference>
<evidence type="ECO:0000256" key="3">
    <source>
        <dbReference type="ARBA" id="ARBA00022692"/>
    </source>
</evidence>
<dbReference type="Proteomes" id="UP000885830">
    <property type="component" value="Unassembled WGS sequence"/>
</dbReference>
<dbReference type="PANTHER" id="PTHR30572">
    <property type="entry name" value="MEMBRANE COMPONENT OF TRANSPORTER-RELATED"/>
    <property type="match status" value="1"/>
</dbReference>
<dbReference type="EMBL" id="DRMJ01000145">
    <property type="protein sequence ID" value="HHL42562.1"/>
    <property type="molecule type" value="Genomic_DNA"/>
</dbReference>
<keyword evidence="2" id="KW-1003">Cell membrane</keyword>